<dbReference type="EMBL" id="LIZX01000112">
    <property type="protein sequence ID" value="KPJ65527.1"/>
    <property type="molecule type" value="Genomic_DNA"/>
</dbReference>
<sequence length="359" mass="40168">MKTHGFKLKLAGFIISVFFLTSSHIFALQSTSTISFSKKELSFEKVSGYDVVKHSGAHFMNKVGEPALPVRNVYVALPSDAQVTGIELVSFDLEELSGRYQIYPAQPPVPLKRGAKPGPFVQPKSSIYNSSEPYPKDVVSYVGTGSLGGHKIAMLQVCPIQFVSSEGELRLYDRIEFNFITISEKQPPRAILRSRTAQSVYDQISKDLVINSEDVGKSLNYVPPPGDFFEYLIITNDELLSSFQPLADWKTEKGIPAVIRTTSWINSNYSGIDLQEKIRSYLKIAHQDSGTVWALLGGDTQVVPCRHVRIEFETYTEDIPCDLYYSDLDGSWNYDGDSWYGEPEDSVDMFPDLFVGRAP</sequence>
<dbReference type="GO" id="GO:0006508">
    <property type="term" value="P:proteolysis"/>
    <property type="evidence" value="ECO:0007669"/>
    <property type="project" value="InterPro"/>
</dbReference>
<reference evidence="4 5" key="1">
    <citation type="journal article" date="2015" name="Microbiome">
        <title>Genomic resolution of linkages in carbon, nitrogen, and sulfur cycling among widespread estuary sediment bacteria.</title>
        <authorList>
            <person name="Baker B.J."/>
            <person name="Lazar C.S."/>
            <person name="Teske A.P."/>
            <person name="Dick G.J."/>
        </authorList>
    </citation>
    <scope>NUCLEOTIDE SEQUENCE [LARGE SCALE GENOMIC DNA]</scope>
    <source>
        <strain evidence="4">DG_54_3</strain>
    </source>
</reference>
<name>A0A0S7XSY5_UNCSA</name>
<dbReference type="InterPro" id="IPR029031">
    <property type="entry name" value="Gingipain_N_sf"/>
</dbReference>
<dbReference type="InterPro" id="IPR029030">
    <property type="entry name" value="Caspase-like_dom_sf"/>
</dbReference>
<accession>A0A0S7XSY5</accession>
<dbReference type="InterPro" id="IPR001769">
    <property type="entry name" value="Gingipain"/>
</dbReference>
<dbReference type="InterPro" id="IPR012600">
    <property type="entry name" value="Propeptide_C25"/>
</dbReference>
<evidence type="ECO:0000256" key="1">
    <source>
        <dbReference type="ARBA" id="ARBA00022729"/>
    </source>
</evidence>
<gene>
    <name evidence="4" type="ORF">AMJ44_09970</name>
</gene>
<dbReference type="AlphaFoldDB" id="A0A0S7XSY5"/>
<evidence type="ECO:0000313" key="5">
    <source>
        <dbReference type="Proteomes" id="UP000051861"/>
    </source>
</evidence>
<dbReference type="GO" id="GO:0004197">
    <property type="term" value="F:cysteine-type endopeptidase activity"/>
    <property type="evidence" value="ECO:0007669"/>
    <property type="project" value="InterPro"/>
</dbReference>
<protein>
    <recommendedName>
        <fullName evidence="6">Gingipain propeptide domain-containing protein</fullName>
    </recommendedName>
</protein>
<dbReference type="Gene3D" id="3.40.50.10390">
    <property type="entry name" value="Gingipain r, domain 1"/>
    <property type="match status" value="1"/>
</dbReference>
<evidence type="ECO:0000259" key="2">
    <source>
        <dbReference type="Pfam" id="PF01364"/>
    </source>
</evidence>
<dbReference type="Pfam" id="PF01364">
    <property type="entry name" value="Peptidase_C25"/>
    <property type="match status" value="1"/>
</dbReference>
<dbReference type="Proteomes" id="UP000051861">
    <property type="component" value="Unassembled WGS sequence"/>
</dbReference>
<evidence type="ECO:0000259" key="3">
    <source>
        <dbReference type="Pfam" id="PF08126"/>
    </source>
</evidence>
<dbReference type="InterPro" id="IPR038490">
    <property type="entry name" value="Gingipain_propep_sf"/>
</dbReference>
<dbReference type="Pfam" id="PF08126">
    <property type="entry name" value="Propeptide_C25"/>
    <property type="match status" value="1"/>
</dbReference>
<organism evidence="4 5">
    <name type="scientific">candidate division WOR-1 bacterium DG_54_3</name>
    <dbReference type="NCBI Taxonomy" id="1703775"/>
    <lineage>
        <taxon>Bacteria</taxon>
        <taxon>Bacillati</taxon>
        <taxon>Saganbacteria</taxon>
    </lineage>
</organism>
<dbReference type="SUPFAM" id="SSF52129">
    <property type="entry name" value="Caspase-like"/>
    <property type="match status" value="1"/>
</dbReference>
<evidence type="ECO:0000313" key="4">
    <source>
        <dbReference type="EMBL" id="KPJ65527.1"/>
    </source>
</evidence>
<feature type="domain" description="Gingipain propeptide" evidence="3">
    <location>
        <begin position="28"/>
        <end position="218"/>
    </location>
</feature>
<evidence type="ECO:0008006" key="6">
    <source>
        <dbReference type="Google" id="ProtNLM"/>
    </source>
</evidence>
<comment type="caution">
    <text evidence="4">The sequence shown here is derived from an EMBL/GenBank/DDBJ whole genome shotgun (WGS) entry which is preliminary data.</text>
</comment>
<feature type="domain" description="Gingipain" evidence="2">
    <location>
        <begin position="231"/>
        <end position="359"/>
    </location>
</feature>
<proteinExistence type="predicted"/>
<dbReference type="Gene3D" id="2.60.40.3800">
    <property type="match status" value="1"/>
</dbReference>
<keyword evidence="1" id="KW-0732">Signal</keyword>
<feature type="non-terminal residue" evidence="4">
    <location>
        <position position="359"/>
    </location>
</feature>